<protein>
    <submittedName>
        <fullName evidence="7">Transcriptional regulator of acetoin/glycerol metabolism</fullName>
    </submittedName>
</protein>
<evidence type="ECO:0000256" key="3">
    <source>
        <dbReference type="ARBA" id="ARBA00023015"/>
    </source>
</evidence>
<dbReference type="SUPFAM" id="SSF52540">
    <property type="entry name" value="P-loop containing nucleoside triphosphate hydrolases"/>
    <property type="match status" value="1"/>
</dbReference>
<keyword evidence="8" id="KW-1185">Reference proteome</keyword>
<dbReference type="AlphaFoldDB" id="A0A562QT96"/>
<gene>
    <name evidence="7" type="ORF">IQ10_00421</name>
</gene>
<comment type="caution">
    <text evidence="7">The sequence shown here is derived from an EMBL/GenBank/DDBJ whole genome shotgun (WGS) entry which is preliminary data.</text>
</comment>
<dbReference type="InterPro" id="IPR003018">
    <property type="entry name" value="GAF"/>
</dbReference>
<dbReference type="Gene3D" id="1.10.8.60">
    <property type="match status" value="1"/>
</dbReference>
<dbReference type="Gene3D" id="1.10.10.60">
    <property type="entry name" value="Homeodomain-like"/>
    <property type="match status" value="1"/>
</dbReference>
<dbReference type="Pfam" id="PF02954">
    <property type="entry name" value="HTH_8"/>
    <property type="match status" value="1"/>
</dbReference>
<evidence type="ECO:0000259" key="6">
    <source>
        <dbReference type="PROSITE" id="PS50045"/>
    </source>
</evidence>
<organism evidence="7 8">
    <name type="scientific">Halalkalibacter nanhaiisediminis</name>
    <dbReference type="NCBI Taxonomy" id="688079"/>
    <lineage>
        <taxon>Bacteria</taxon>
        <taxon>Bacillati</taxon>
        <taxon>Bacillota</taxon>
        <taxon>Bacilli</taxon>
        <taxon>Bacillales</taxon>
        <taxon>Bacillaceae</taxon>
        <taxon>Halalkalibacter</taxon>
    </lineage>
</organism>
<accession>A0A562QT96</accession>
<dbReference type="PANTHER" id="PTHR32071">
    <property type="entry name" value="TRANSCRIPTIONAL REGULATORY PROTEIN"/>
    <property type="match status" value="1"/>
</dbReference>
<dbReference type="PROSITE" id="PS00675">
    <property type="entry name" value="SIGMA54_INTERACT_1"/>
    <property type="match status" value="1"/>
</dbReference>
<dbReference type="PROSITE" id="PS50045">
    <property type="entry name" value="SIGMA54_INTERACT_4"/>
    <property type="match status" value="1"/>
</dbReference>
<dbReference type="Pfam" id="PF00158">
    <property type="entry name" value="Sigma54_activat"/>
    <property type="match status" value="1"/>
</dbReference>
<dbReference type="Gene3D" id="3.40.50.300">
    <property type="entry name" value="P-loop containing nucleotide triphosphate hydrolases"/>
    <property type="match status" value="1"/>
</dbReference>
<reference evidence="7 8" key="1">
    <citation type="journal article" date="2015" name="Stand. Genomic Sci.">
        <title>Genomic Encyclopedia of Bacterial and Archaeal Type Strains, Phase III: the genomes of soil and plant-associated and newly described type strains.</title>
        <authorList>
            <person name="Whitman W.B."/>
            <person name="Woyke T."/>
            <person name="Klenk H.P."/>
            <person name="Zhou Y."/>
            <person name="Lilburn T.G."/>
            <person name="Beck B.J."/>
            <person name="De Vos P."/>
            <person name="Vandamme P."/>
            <person name="Eisen J.A."/>
            <person name="Garrity G."/>
            <person name="Hugenholtz P."/>
            <person name="Kyrpides N.C."/>
        </authorList>
    </citation>
    <scope>NUCLEOTIDE SEQUENCE [LARGE SCALE GENOMIC DNA]</scope>
    <source>
        <strain evidence="7 8">CGMCC 1.10116</strain>
    </source>
</reference>
<dbReference type="InterPro" id="IPR002078">
    <property type="entry name" value="Sigma_54_int"/>
</dbReference>
<dbReference type="InterPro" id="IPR002197">
    <property type="entry name" value="HTH_Fis"/>
</dbReference>
<dbReference type="SMART" id="SM00382">
    <property type="entry name" value="AAA"/>
    <property type="match status" value="1"/>
</dbReference>
<dbReference type="EMBL" id="VLKZ01000001">
    <property type="protein sequence ID" value="TWI59998.1"/>
    <property type="molecule type" value="Genomic_DNA"/>
</dbReference>
<evidence type="ECO:0000256" key="2">
    <source>
        <dbReference type="ARBA" id="ARBA00022840"/>
    </source>
</evidence>
<name>A0A562QT96_9BACI</name>
<keyword evidence="1" id="KW-0547">Nucleotide-binding</keyword>
<dbReference type="GO" id="GO:0005524">
    <property type="term" value="F:ATP binding"/>
    <property type="evidence" value="ECO:0007669"/>
    <property type="project" value="UniProtKB-KW"/>
</dbReference>
<dbReference type="Gene3D" id="3.30.450.40">
    <property type="match status" value="1"/>
</dbReference>
<dbReference type="InterPro" id="IPR009057">
    <property type="entry name" value="Homeodomain-like_sf"/>
</dbReference>
<dbReference type="InterPro" id="IPR058031">
    <property type="entry name" value="AAA_lid_NorR"/>
</dbReference>
<dbReference type="InterPro" id="IPR029016">
    <property type="entry name" value="GAF-like_dom_sf"/>
</dbReference>
<keyword evidence="4" id="KW-0238">DNA-binding</keyword>
<evidence type="ECO:0000313" key="8">
    <source>
        <dbReference type="Proteomes" id="UP000315711"/>
    </source>
</evidence>
<dbReference type="CDD" id="cd00009">
    <property type="entry name" value="AAA"/>
    <property type="match status" value="1"/>
</dbReference>
<dbReference type="InterPro" id="IPR025662">
    <property type="entry name" value="Sigma_54_int_dom_ATP-bd_1"/>
</dbReference>
<dbReference type="InterPro" id="IPR003593">
    <property type="entry name" value="AAA+_ATPase"/>
</dbReference>
<proteinExistence type="predicted"/>
<dbReference type="Proteomes" id="UP000315711">
    <property type="component" value="Unassembled WGS sequence"/>
</dbReference>
<dbReference type="Pfam" id="PF01590">
    <property type="entry name" value="GAF"/>
    <property type="match status" value="1"/>
</dbReference>
<dbReference type="RefSeq" id="WP_158639964.1">
    <property type="nucleotide sequence ID" value="NZ_VLKZ01000001.1"/>
</dbReference>
<keyword evidence="3" id="KW-0805">Transcription regulation</keyword>
<dbReference type="FunFam" id="3.40.50.300:FF:000006">
    <property type="entry name" value="DNA-binding transcriptional regulator NtrC"/>
    <property type="match status" value="1"/>
</dbReference>
<dbReference type="GO" id="GO:0006355">
    <property type="term" value="P:regulation of DNA-templated transcription"/>
    <property type="evidence" value="ECO:0007669"/>
    <property type="project" value="InterPro"/>
</dbReference>
<keyword evidence="2" id="KW-0067">ATP-binding</keyword>
<keyword evidence="5" id="KW-0804">Transcription</keyword>
<dbReference type="PANTHER" id="PTHR32071:SF57">
    <property type="entry name" value="C4-DICARBOXYLATE TRANSPORT TRANSCRIPTIONAL REGULATORY PROTEIN DCTD"/>
    <property type="match status" value="1"/>
</dbReference>
<feature type="domain" description="Sigma-54 factor interaction" evidence="6">
    <location>
        <begin position="319"/>
        <end position="549"/>
    </location>
</feature>
<evidence type="ECO:0000256" key="5">
    <source>
        <dbReference type="ARBA" id="ARBA00023163"/>
    </source>
</evidence>
<dbReference type="Pfam" id="PF25601">
    <property type="entry name" value="AAA_lid_14"/>
    <property type="match status" value="1"/>
</dbReference>
<dbReference type="SUPFAM" id="SSF46689">
    <property type="entry name" value="Homeodomain-like"/>
    <property type="match status" value="1"/>
</dbReference>
<dbReference type="InterPro" id="IPR027417">
    <property type="entry name" value="P-loop_NTPase"/>
</dbReference>
<dbReference type="PRINTS" id="PR01590">
    <property type="entry name" value="HTHFIS"/>
</dbReference>
<evidence type="ECO:0000313" key="7">
    <source>
        <dbReference type="EMBL" id="TWI59998.1"/>
    </source>
</evidence>
<evidence type="ECO:0000256" key="4">
    <source>
        <dbReference type="ARBA" id="ARBA00023125"/>
    </source>
</evidence>
<dbReference type="GO" id="GO:0043565">
    <property type="term" value="F:sequence-specific DNA binding"/>
    <property type="evidence" value="ECO:0007669"/>
    <property type="project" value="InterPro"/>
</dbReference>
<dbReference type="OrthoDB" id="9771372at2"/>
<sequence>MSIIADKKWKQFVLEGRTDIDIRKNVLDSWKRCKQLGVSHDREEVFSRVSQLDFVQRRQQNSELIHAALPVMQDLYKRLKGGGYLLLLADAEGYLVEMVADRKSQTIADRSGISIGARWKEENVGSTGLSIAIQTKTAMATSGNEHFCLALRTWDCSACPIFVDGKFVGAFDVCRMGPGNDLRELSTLAVAGAHAVSERYKFNLMKSKEQVLSHLLSEYTHKFTKNTGIITFNKQGIELYKNEYANDFFKILKLEAGNESLVNFIKKEPMEIEVEGKRYLLNREEVRNMDEELATVIFIKPQNIVTVSKIVNNQDEPVFDSKNLAFQKTIKTAIKAAKSDACILIQGESGVGKDFMARFIHKQSNRRNNPYTAINCAAISRDLITSELFGYEGGAFTGAKPKGSQGKIEASNHGTIFLDEIADLPLDLQATLLRTLEEKHVVRVGGTTAIPVDVRFLAATNKNLKELVEKGEFREDLYYRLNVFHVKIPALRDRMEDFETIFTSIIATSCKKAERKMIEFTPEAIHLLQQYSWSGNLRELRNVIERIVYLHDEDHFTENDVQEYINLYPSNEKLDEQEYLSYILRKSNGNRAQAAREIGISRSALYRKLQKYKIE</sequence>
<evidence type="ECO:0000256" key="1">
    <source>
        <dbReference type="ARBA" id="ARBA00022741"/>
    </source>
</evidence>